<dbReference type="Proteomes" id="UP000094296">
    <property type="component" value="Unassembled WGS sequence"/>
</dbReference>
<dbReference type="GO" id="GO:0006357">
    <property type="term" value="P:regulation of transcription by RNA polymerase II"/>
    <property type="evidence" value="ECO:0007669"/>
    <property type="project" value="TreeGrafter"/>
</dbReference>
<evidence type="ECO:0000313" key="5">
    <source>
        <dbReference type="EMBL" id="OEF96481.1"/>
    </source>
</evidence>
<dbReference type="Pfam" id="PF21447">
    <property type="entry name" value="Ppx-GppA_III"/>
    <property type="match status" value="1"/>
</dbReference>
<comment type="caution">
    <text evidence="5">The sequence shown here is derived from an EMBL/GenBank/DDBJ whole genome shotgun (WGS) entry which is preliminary data.</text>
</comment>
<dbReference type="CDD" id="cd24052">
    <property type="entry name" value="ASKHA_NBD_HpPPX-GppA-like"/>
    <property type="match status" value="1"/>
</dbReference>
<sequence>MEKHIAIIDMGSNSVRLVIYYINTQGAIYKVDDLKRSIRLSGHLDEHGRITDVGVELAIQCLKQYKQLCDARDVQYIKGVTTAALRQAQNRDEVIFEIFRQTDIQFEVLSGEEEARYGYLAVRSSMDIEEAFIVDIGGGSTEITYMKERNLVHSISLPYGAVNIMETFFKQQEVLNKDDLKCFYNEIKATLKQIPWLKNKRCPVVGLGGTARTIASIHQYKTRYSFNSIHNYKMDTYDVEHIFHLLRRTPLSSRSQIQGLSSGREDIILGGVAMYTAVMNYIDVDEFYISTQGIRDGICLEILKQEVEQDLDEDIVSMHIKRFAHYYKINTKHAEHVMHLSVELFRQLMQAKILPYTEKEARLLAVAAFLHDIGRTINVYNTANHTFYLLSNVNLPGLSHRERLIVALIASYKKAKILRSRVHRFDDILNEQDEQLIKQLGVLLQFTRSLDRTASKQVEGVTVKYDGKKVTVECLVKKKRSIEIDLANEYIKHFRKHFGHLFEVKALKK</sequence>
<feature type="domain" description="Ppx/GppA phosphatase C-terminal" evidence="4">
    <location>
        <begin position="320"/>
        <end position="469"/>
    </location>
</feature>
<dbReference type="GO" id="GO:0016787">
    <property type="term" value="F:hydrolase activity"/>
    <property type="evidence" value="ECO:0007669"/>
    <property type="project" value="UniProtKB-KW"/>
</dbReference>
<evidence type="ECO:0000259" key="3">
    <source>
        <dbReference type="Pfam" id="PF02541"/>
    </source>
</evidence>
<keyword evidence="2" id="KW-0378">Hydrolase</keyword>
<dbReference type="InterPro" id="IPR043129">
    <property type="entry name" value="ATPase_NBD"/>
</dbReference>
<name>A0A1E5G0T6_9FIRM</name>
<dbReference type="InterPro" id="IPR048950">
    <property type="entry name" value="Ppx_GppA_C"/>
</dbReference>
<dbReference type="InterPro" id="IPR050273">
    <property type="entry name" value="GppA/Ppx_hydrolase"/>
</dbReference>
<dbReference type="PIRSF" id="PIRSF001267">
    <property type="entry name" value="Pyrophosphatase_GppA_Ppx"/>
    <property type="match status" value="1"/>
</dbReference>
<dbReference type="SUPFAM" id="SSF109604">
    <property type="entry name" value="HD-domain/PDEase-like"/>
    <property type="match status" value="1"/>
</dbReference>
<dbReference type="AlphaFoldDB" id="A0A1E5G0T6"/>
<dbReference type="Pfam" id="PF02541">
    <property type="entry name" value="Ppx-GppA"/>
    <property type="match status" value="1"/>
</dbReference>
<reference evidence="5 6" key="1">
    <citation type="submission" date="2016-09" db="EMBL/GenBank/DDBJ databases">
        <title>Draft genome sequence for the type strain of Desulfuribacillus alkaliarsenatis AHT28, an obligately anaerobic, sulfidogenic bacterium isolated from Russian soda lake sediments.</title>
        <authorList>
            <person name="Abin C.A."/>
            <person name="Hollibaugh J.T."/>
        </authorList>
    </citation>
    <scope>NUCLEOTIDE SEQUENCE [LARGE SCALE GENOMIC DNA]</scope>
    <source>
        <strain evidence="5 6">AHT28</strain>
    </source>
</reference>
<dbReference type="Gene3D" id="3.30.420.150">
    <property type="entry name" value="Exopolyphosphatase. Domain 2"/>
    <property type="match status" value="1"/>
</dbReference>
<accession>A0A1E5G0T6</accession>
<evidence type="ECO:0000256" key="2">
    <source>
        <dbReference type="ARBA" id="ARBA00022801"/>
    </source>
</evidence>
<comment type="similarity">
    <text evidence="1">Belongs to the GppA/Ppx family.</text>
</comment>
<dbReference type="PANTHER" id="PTHR30005:SF0">
    <property type="entry name" value="RETROGRADE REGULATION PROTEIN 2"/>
    <property type="match status" value="1"/>
</dbReference>
<dbReference type="InterPro" id="IPR003607">
    <property type="entry name" value="HD/PDEase_dom"/>
</dbReference>
<dbReference type="PANTHER" id="PTHR30005">
    <property type="entry name" value="EXOPOLYPHOSPHATASE"/>
    <property type="match status" value="1"/>
</dbReference>
<feature type="domain" description="Ppx/GppA phosphatase N-terminal" evidence="3">
    <location>
        <begin position="24"/>
        <end position="305"/>
    </location>
</feature>
<proteinExistence type="inferred from homology"/>
<dbReference type="InterPro" id="IPR003695">
    <property type="entry name" value="Ppx_GppA_N"/>
</dbReference>
<organism evidence="5 6">
    <name type="scientific">Desulfuribacillus alkaliarsenatis</name>
    <dbReference type="NCBI Taxonomy" id="766136"/>
    <lineage>
        <taxon>Bacteria</taxon>
        <taxon>Bacillati</taxon>
        <taxon>Bacillota</taxon>
        <taxon>Desulfuribacillia</taxon>
        <taxon>Desulfuribacillales</taxon>
        <taxon>Desulfuribacillaceae</taxon>
        <taxon>Desulfuribacillus</taxon>
    </lineage>
</organism>
<protein>
    <submittedName>
        <fullName evidence="5">Uncharacterized protein</fullName>
    </submittedName>
</protein>
<dbReference type="STRING" id="766136.BHF68_07440"/>
<keyword evidence="6" id="KW-1185">Reference proteome</keyword>
<dbReference type="InterPro" id="IPR030673">
    <property type="entry name" value="PyroPPase_GppA_Ppx"/>
</dbReference>
<dbReference type="Gene3D" id="3.30.420.40">
    <property type="match status" value="1"/>
</dbReference>
<evidence type="ECO:0000313" key="6">
    <source>
        <dbReference type="Proteomes" id="UP000094296"/>
    </source>
</evidence>
<dbReference type="RefSeq" id="WP_069643490.1">
    <property type="nucleotide sequence ID" value="NZ_MIJE01000031.1"/>
</dbReference>
<dbReference type="Gene3D" id="1.10.3210.10">
    <property type="entry name" value="Hypothetical protein af1432"/>
    <property type="match status" value="1"/>
</dbReference>
<gene>
    <name evidence="5" type="ORF">BHF68_07440</name>
</gene>
<evidence type="ECO:0000256" key="1">
    <source>
        <dbReference type="ARBA" id="ARBA00007125"/>
    </source>
</evidence>
<dbReference type="SUPFAM" id="SSF53067">
    <property type="entry name" value="Actin-like ATPase domain"/>
    <property type="match status" value="2"/>
</dbReference>
<evidence type="ECO:0000259" key="4">
    <source>
        <dbReference type="Pfam" id="PF21447"/>
    </source>
</evidence>
<dbReference type="EMBL" id="MIJE01000031">
    <property type="protein sequence ID" value="OEF96481.1"/>
    <property type="molecule type" value="Genomic_DNA"/>
</dbReference>
<dbReference type="CDD" id="cd00077">
    <property type="entry name" value="HDc"/>
    <property type="match status" value="1"/>
</dbReference>